<keyword evidence="3" id="KW-0808">Transferase</keyword>
<dbReference type="InterPro" id="IPR057326">
    <property type="entry name" value="KR_dom"/>
</dbReference>
<dbReference type="PROSITE" id="PS50075">
    <property type="entry name" value="CARRIER"/>
    <property type="match status" value="2"/>
</dbReference>
<dbReference type="InterPro" id="IPR009081">
    <property type="entry name" value="PP-bd_ACP"/>
</dbReference>
<evidence type="ECO:0000256" key="4">
    <source>
        <dbReference type="ARBA" id="ARBA00023315"/>
    </source>
</evidence>
<keyword evidence="2" id="KW-0597">Phosphoprotein</keyword>
<dbReference type="SUPFAM" id="SSF47336">
    <property type="entry name" value="ACP-like"/>
    <property type="match status" value="2"/>
</dbReference>
<evidence type="ECO:0000256" key="3">
    <source>
        <dbReference type="ARBA" id="ARBA00022679"/>
    </source>
</evidence>
<dbReference type="SMART" id="SM00822">
    <property type="entry name" value="PKS_KR"/>
    <property type="match status" value="1"/>
</dbReference>
<dbReference type="Pfam" id="PF00109">
    <property type="entry name" value="ketoacyl-synt"/>
    <property type="match status" value="1"/>
</dbReference>
<dbReference type="SMART" id="SM00827">
    <property type="entry name" value="PKS_AT"/>
    <property type="match status" value="1"/>
</dbReference>
<dbReference type="CDD" id="cd00833">
    <property type="entry name" value="PKS"/>
    <property type="match status" value="1"/>
</dbReference>
<dbReference type="Pfam" id="PF03060">
    <property type="entry name" value="NMO"/>
    <property type="match status" value="1"/>
</dbReference>
<sequence>MNMLTDRERVLCLSPFGTPNPALVVAAERAGGLGVLDLGPTAAADLGRVTTRHPRAFGVRLHGPLTVPLPDAVDTVVVDLVRYVPNLAELGERAVLAVITSVAEAVAAIEFGATGLIAKGAESGGRVGGSPAFVLLQQVLAVTDLPVWVAGSIGPDTAAAAIAGGARGVVLEGQLTLVAEARKHISGEIVNAVRMMDGADTVVNDGLRVHVRQNTLEIGQEGSLADFYRSSFGTVGGVVSAIARGIRDNLTLAGEHRSIRSGGPFCDRVPGLRFPIAQGPMTRVSDQPAFAAAVAEGGALPFLALALMEGPAVRELLDHTASKLGERPWGVGLLGFAPPELRARQLEAVLAVRPKYAIVAGGTPTQARELEDAGIEAFLHVPSPALLRRFLDEGARKFVFEGSECGGHTGPRTSFTLWQQQIDVLRGREKDVVALFAGGIHDARSAAMISAMTAPLAARGAAIGVLVGTAYLFTEEAVTHGAIQPVFQQVALECEDTALLETSPGHAVRCAQTSYVDTFEQARAELTGLSKQESWERLEQLNLGRLRLASRGLVRDENGLTAVGEDEQRREGMFMIGQVATLRSERTTILALHEDIVSGVLPETAADAVDSGPLDVAIVGMAAIMPGARDVAEFWTNVLAGTDSITEIPPDRWSPERYGSPFKWGGFLPRTAFDPLAYGIPPTSLTSIEPAQLLALEVSARALKDAGYATRVFDRERTSVIFGAEAGADLANAYTVRTALPALGIRDLDDHLPKLTEDSFPGVLGNVIAGRVANRLDLGGANYTVDAACASSLAALDVACKELVGGTSDMVLCGAVDLHNSAHDYQMFASVKALSAKGRCATFDSAADGIALGEGVAAVVLKRLADAERDGDRVYAVIKGIGASSDGRSMGLTAPRPEGQQRALRRAYASAGLPVTDVGLVEAHGTGTVVGDRTELASLTEMFSGVEPGTCTIGSVKSQIGHTKCAAGLAGVIKAALAVHTGIRPGTLHVKQPNAFYDAATSPFAFGHRTWASSRRVAGVSAFGFGGTNFHTVIAGYTGADEPRHGLTAWPAELFLIRGDDQAAAQREAVRLRALVDARTPLRSLAAACGSGLVQAAFVVSDHVGLLAALEDVEAWRSSSVVSLRTGERPQVAFLYPGQGSQRPGMLLDLVTAFPRLQDFLDARYERVMYPPAALTAEDVSRQRAEITDTRNAQPTLGIAGLMVTSLLDSVGVRPDLAGGHSYGELVALSAAGVFGASELLSLSVARAEAMLEAVGEDFGTMAAVTASVAEVEALLPSDVVVANHNAPDQVVISGPTGAVGDAVEVLRGAGLTVKNIPVSAAFHSPMMAGARDRFAARLADVPLGEPRFPVWSNVSAEPHADVAAGLSAQLAGRVRFVDQIESMYAAGARIFVEAGPGGVLTSLVGKTLGERPHQALRCDDHVTFLRTLAALAVAGVEVDTAPLFEDRAEPATAVPPRPGWYVDGGLVRDANGDALPGGLRPATEFPTLRVGSGLGRDEIIEKFLDGMRDAVSAQRDVLLSYLGTSPAPAPRVIDQPVSTASVGTTGGATAVGAASVGAAVGAAAVVKPQEDVGSVVLRTISARTGYPVEMLQPGLDLEADLSIDSIKRTEIVGELVAELGASGSVDELAQLKTIEGIVGWFGSAGADADVRDAGQPNVNNLNVNSPNVNKPIVNILTTVVQTISARTGYPAEMLQPGLDLEADLSIDSIKRAEIVGELAQALGASGSVDELAQLKTIEGIVGWFGETSALAAAPAPALVAIPAGTLGAIPAGTRGAAPVPALTAGKSGRLVRLVPQVVSAEPAAPTDLTGKTVLVIDDNGIGLELADLLERHTARPRVEPSFPADLTGVDVVVRLHAQLPEAFGEVKACVTNGIALVVVTTGGGTFGFDHQPDELPADIGLHGLIRTAALEYPDLVVRSVDVNPKESHRDIATALLAEIGPGPAVVGYHAGRRQVIEAVEAGLAPADLTLDADGVVLLTGGARGITALAALALAERTGCHIELIGRTPITPEDHRLGHATTEPELVKALFEVGETQDVPVKARKVLAEREVRSTMERLRAKASSVRYHECDVTDVEAVRKVVADIKARFGRLDGVVHGAGVLDDKLIEAKTQESFERVWATKVNGAKAFDDGFLVLFGSVSGVFGNRGQADYSAANDALDRMARFWGPQRRVVAVDWGPWAGAGMAVGLAGEYARRGIPLIQPEQGVDALLNEIANGQDVQVVYRWEA</sequence>
<dbReference type="Gene3D" id="1.10.1200.10">
    <property type="entry name" value="ACP-like"/>
    <property type="match status" value="2"/>
</dbReference>
<dbReference type="Gene3D" id="3.40.47.10">
    <property type="match status" value="1"/>
</dbReference>
<dbReference type="Pfam" id="PF00698">
    <property type="entry name" value="Acyl_transf_1"/>
    <property type="match status" value="1"/>
</dbReference>
<dbReference type="CDD" id="cd08953">
    <property type="entry name" value="KR_2_SDR_x"/>
    <property type="match status" value="1"/>
</dbReference>
<dbReference type="InterPro" id="IPR050091">
    <property type="entry name" value="PKS_NRPS_Biosynth_Enz"/>
</dbReference>
<dbReference type="InterPro" id="IPR013968">
    <property type="entry name" value="PKS_KR"/>
</dbReference>
<dbReference type="PROSITE" id="PS52004">
    <property type="entry name" value="KS3_2"/>
    <property type="match status" value="1"/>
</dbReference>
<dbReference type="Proteomes" id="UP000597656">
    <property type="component" value="Unassembled WGS sequence"/>
</dbReference>
<evidence type="ECO:0000256" key="1">
    <source>
        <dbReference type="ARBA" id="ARBA00022450"/>
    </source>
</evidence>
<organism evidence="7 8">
    <name type="scientific">Lentzea pudingi</name>
    <dbReference type="NCBI Taxonomy" id="1789439"/>
    <lineage>
        <taxon>Bacteria</taxon>
        <taxon>Bacillati</taxon>
        <taxon>Actinomycetota</taxon>
        <taxon>Actinomycetes</taxon>
        <taxon>Pseudonocardiales</taxon>
        <taxon>Pseudonocardiaceae</taxon>
        <taxon>Lentzea</taxon>
    </lineage>
</organism>
<dbReference type="PANTHER" id="PTHR43775:SF51">
    <property type="entry name" value="INACTIVE PHENOLPHTHIOCEROL SYNTHESIS POLYKETIDE SYNTHASE TYPE I PKS1-RELATED"/>
    <property type="match status" value="1"/>
</dbReference>
<dbReference type="SMART" id="SM00825">
    <property type="entry name" value="PKS_KS"/>
    <property type="match status" value="1"/>
</dbReference>
<dbReference type="PANTHER" id="PTHR43775">
    <property type="entry name" value="FATTY ACID SYNTHASE"/>
    <property type="match status" value="1"/>
</dbReference>
<evidence type="ECO:0000259" key="6">
    <source>
        <dbReference type="PROSITE" id="PS52004"/>
    </source>
</evidence>
<keyword evidence="4" id="KW-0012">Acyltransferase</keyword>
<dbReference type="SUPFAM" id="SSF51735">
    <property type="entry name" value="NAD(P)-binding Rossmann-fold domains"/>
    <property type="match status" value="2"/>
</dbReference>
<dbReference type="InterPro" id="IPR020841">
    <property type="entry name" value="PKS_Beta-ketoAc_synthase_dom"/>
</dbReference>
<dbReference type="Pfam" id="PF00550">
    <property type="entry name" value="PP-binding"/>
    <property type="match status" value="2"/>
</dbReference>
<dbReference type="Pfam" id="PF02801">
    <property type="entry name" value="Ketoacyl-synt_C"/>
    <property type="match status" value="1"/>
</dbReference>
<feature type="domain" description="Carrier" evidence="5">
    <location>
        <begin position="1671"/>
        <end position="1749"/>
    </location>
</feature>
<dbReference type="Pfam" id="PF08659">
    <property type="entry name" value="KR"/>
    <property type="match status" value="1"/>
</dbReference>
<accession>A0ABQ2HBB2</accession>
<keyword evidence="1" id="KW-0596">Phosphopantetheine</keyword>
<dbReference type="Gene3D" id="3.20.20.70">
    <property type="entry name" value="Aldolase class I"/>
    <property type="match status" value="2"/>
</dbReference>
<comment type="caution">
    <text evidence="7">The sequence shown here is derived from an EMBL/GenBank/DDBJ whole genome shotgun (WGS) entry which is preliminary data.</text>
</comment>
<dbReference type="InterPro" id="IPR014030">
    <property type="entry name" value="Ketoacyl_synth_N"/>
</dbReference>
<protein>
    <submittedName>
        <fullName evidence="7">Polyketide synthase</fullName>
    </submittedName>
</protein>
<feature type="domain" description="Ketosynthase family 3 (KS3)" evidence="6">
    <location>
        <begin position="613"/>
        <end position="1036"/>
    </location>
</feature>
<evidence type="ECO:0000256" key="2">
    <source>
        <dbReference type="ARBA" id="ARBA00022553"/>
    </source>
</evidence>
<reference evidence="8" key="1">
    <citation type="journal article" date="2019" name="Int. J. Syst. Evol. Microbiol.">
        <title>The Global Catalogue of Microorganisms (GCM) 10K type strain sequencing project: providing services to taxonomists for standard genome sequencing and annotation.</title>
        <authorList>
            <consortium name="The Broad Institute Genomics Platform"/>
            <consortium name="The Broad Institute Genome Sequencing Center for Infectious Disease"/>
            <person name="Wu L."/>
            <person name="Ma J."/>
        </authorList>
    </citation>
    <scope>NUCLEOTIDE SEQUENCE [LARGE SCALE GENOMIC DNA]</scope>
    <source>
        <strain evidence="8">CGMCC 4.7319</strain>
    </source>
</reference>
<evidence type="ECO:0000313" key="7">
    <source>
        <dbReference type="EMBL" id="GGM72436.1"/>
    </source>
</evidence>
<dbReference type="InterPro" id="IPR036291">
    <property type="entry name" value="NAD(P)-bd_dom_sf"/>
</dbReference>
<dbReference type="Gene3D" id="3.40.366.10">
    <property type="entry name" value="Malonyl-Coenzyme A Acyl Carrier Protein, domain 2"/>
    <property type="match status" value="1"/>
</dbReference>
<dbReference type="InterPro" id="IPR036736">
    <property type="entry name" value="ACP-like_sf"/>
</dbReference>
<dbReference type="SUPFAM" id="SSF52151">
    <property type="entry name" value="FabD/lysophospholipase-like"/>
    <property type="match status" value="1"/>
</dbReference>
<evidence type="ECO:0000313" key="8">
    <source>
        <dbReference type="Proteomes" id="UP000597656"/>
    </source>
</evidence>
<dbReference type="InterPro" id="IPR016035">
    <property type="entry name" value="Acyl_Trfase/lysoPLipase"/>
</dbReference>
<name>A0ABQ2HBB2_9PSEU</name>
<dbReference type="InterPro" id="IPR014031">
    <property type="entry name" value="Ketoacyl_synth_C"/>
</dbReference>
<dbReference type="SUPFAM" id="SSF55048">
    <property type="entry name" value="Probable ACP-binding domain of malonyl-CoA ACP transacylase"/>
    <property type="match status" value="1"/>
</dbReference>
<dbReference type="EMBL" id="BMNC01000001">
    <property type="protein sequence ID" value="GGM72436.1"/>
    <property type="molecule type" value="Genomic_DNA"/>
</dbReference>
<dbReference type="InterPro" id="IPR001227">
    <property type="entry name" value="Ac_transferase_dom_sf"/>
</dbReference>
<dbReference type="Gene3D" id="3.40.50.720">
    <property type="entry name" value="NAD(P)-binding Rossmann-like Domain"/>
    <property type="match status" value="1"/>
</dbReference>
<dbReference type="InterPro" id="IPR016039">
    <property type="entry name" value="Thiolase-like"/>
</dbReference>
<keyword evidence="8" id="KW-1185">Reference proteome</keyword>
<dbReference type="SUPFAM" id="SSF51412">
    <property type="entry name" value="Inosine monophosphate dehydrogenase (IMPDH)"/>
    <property type="match status" value="2"/>
</dbReference>
<dbReference type="InterPro" id="IPR016036">
    <property type="entry name" value="Malonyl_transacylase_ACP-bd"/>
</dbReference>
<dbReference type="InterPro" id="IPR013785">
    <property type="entry name" value="Aldolase_TIM"/>
</dbReference>
<proteinExistence type="predicted"/>
<dbReference type="SUPFAM" id="SSF53901">
    <property type="entry name" value="Thiolase-like"/>
    <property type="match status" value="1"/>
</dbReference>
<gene>
    <name evidence="7" type="ORF">GCM10011609_05310</name>
</gene>
<dbReference type="InterPro" id="IPR014043">
    <property type="entry name" value="Acyl_transferase_dom"/>
</dbReference>
<evidence type="ECO:0000259" key="5">
    <source>
        <dbReference type="PROSITE" id="PS50075"/>
    </source>
</evidence>
<feature type="domain" description="Carrier" evidence="5">
    <location>
        <begin position="1568"/>
        <end position="1646"/>
    </location>
</feature>